<dbReference type="EMBL" id="SJTH01000001">
    <property type="protein sequence ID" value="TCJ06483.1"/>
    <property type="molecule type" value="Genomic_DNA"/>
</dbReference>
<dbReference type="InterPro" id="IPR000523">
    <property type="entry name" value="Mg_chelatse_chII-like_cat_dom"/>
</dbReference>
<accession>A0A4R1B5P6</accession>
<dbReference type="Pfam" id="PF01078">
    <property type="entry name" value="Mg_chelatase"/>
    <property type="match status" value="1"/>
</dbReference>
<dbReference type="Proteomes" id="UP000293846">
    <property type="component" value="Unassembled WGS sequence"/>
</dbReference>
<proteinExistence type="predicted"/>
<comment type="caution">
    <text evidence="2">The sequence shown here is derived from an EMBL/GenBank/DDBJ whole genome shotgun (WGS) entry which is preliminary data.</text>
</comment>
<feature type="domain" description="Magnesium chelatase ChlI-like catalytic" evidence="1">
    <location>
        <begin position="8"/>
        <end position="41"/>
    </location>
</feature>
<reference evidence="2 3" key="1">
    <citation type="submission" date="2019-03" db="EMBL/GenBank/DDBJ databases">
        <authorList>
            <person name="Jensen L."/>
            <person name="Storgaard J."/>
            <person name="Sulaj E."/>
            <person name="Schramm A."/>
            <person name="Marshall I.P.G."/>
        </authorList>
    </citation>
    <scope>NUCLEOTIDE SEQUENCE [LARGE SCALE GENOMIC DNA]</scope>
    <source>
        <strain evidence="2 3">2017H2G3</strain>
    </source>
</reference>
<dbReference type="AlphaFoldDB" id="A0A4R1B5P6"/>
<protein>
    <recommendedName>
        <fullName evidence="1">Magnesium chelatase ChlI-like catalytic domain-containing protein</fullName>
    </recommendedName>
</protein>
<gene>
    <name evidence="2" type="ORF">E0Y62_00095</name>
</gene>
<dbReference type="OrthoDB" id="9813147at2"/>
<dbReference type="GO" id="GO:0005524">
    <property type="term" value="F:ATP binding"/>
    <property type="evidence" value="ECO:0007669"/>
    <property type="project" value="InterPro"/>
</dbReference>
<keyword evidence="3" id="KW-1185">Reference proteome</keyword>
<sequence length="42" mass="4616">MRNDSKLLKDKNSLITNRSFRSPHPNVSTNALICGGTYAVPV</sequence>
<evidence type="ECO:0000313" key="3">
    <source>
        <dbReference type="Proteomes" id="UP000293846"/>
    </source>
</evidence>
<organism evidence="2 3">
    <name type="scientific">Cytobacillus praedii</name>
    <dbReference type="NCBI Taxonomy" id="1742358"/>
    <lineage>
        <taxon>Bacteria</taxon>
        <taxon>Bacillati</taxon>
        <taxon>Bacillota</taxon>
        <taxon>Bacilli</taxon>
        <taxon>Bacillales</taxon>
        <taxon>Bacillaceae</taxon>
        <taxon>Cytobacillus</taxon>
    </lineage>
</organism>
<evidence type="ECO:0000313" key="2">
    <source>
        <dbReference type="EMBL" id="TCJ06483.1"/>
    </source>
</evidence>
<name>A0A4R1B5P6_9BACI</name>
<evidence type="ECO:0000259" key="1">
    <source>
        <dbReference type="Pfam" id="PF01078"/>
    </source>
</evidence>